<dbReference type="GeneID" id="14906190"/>
<evidence type="ECO:0000259" key="1">
    <source>
        <dbReference type="Pfam" id="PF00031"/>
    </source>
</evidence>
<dbReference type="InterPro" id="IPR000010">
    <property type="entry name" value="Cystatin_dom"/>
</dbReference>
<dbReference type="GO" id="GO:0004869">
    <property type="term" value="F:cysteine-type endopeptidase inhibitor activity"/>
    <property type="evidence" value="ECO:0007669"/>
    <property type="project" value="InterPro"/>
</dbReference>
<dbReference type="OrthoDB" id="282723at2759"/>
<dbReference type="Proteomes" id="UP000008983">
    <property type="component" value="Unassembled WGS sequence"/>
</dbReference>
<dbReference type="InParanoid" id="G0QXG3"/>
<dbReference type="EMBL" id="GL984074">
    <property type="protein sequence ID" value="EGR30081.1"/>
    <property type="molecule type" value="Genomic_DNA"/>
</dbReference>
<dbReference type="Pfam" id="PF00031">
    <property type="entry name" value="Cystatin"/>
    <property type="match status" value="1"/>
</dbReference>
<organism evidence="2 3">
    <name type="scientific">Ichthyophthirius multifiliis</name>
    <name type="common">White spot disease agent</name>
    <name type="synonym">Ich</name>
    <dbReference type="NCBI Taxonomy" id="5932"/>
    <lineage>
        <taxon>Eukaryota</taxon>
        <taxon>Sar</taxon>
        <taxon>Alveolata</taxon>
        <taxon>Ciliophora</taxon>
        <taxon>Intramacronucleata</taxon>
        <taxon>Oligohymenophorea</taxon>
        <taxon>Hymenostomatida</taxon>
        <taxon>Ophryoglenina</taxon>
        <taxon>Ichthyophthirius</taxon>
    </lineage>
</organism>
<dbReference type="Gene3D" id="3.10.450.10">
    <property type="match status" value="1"/>
</dbReference>
<keyword evidence="3" id="KW-1185">Reference proteome</keyword>
<protein>
    <recommendedName>
        <fullName evidence="1">Cystatin domain-containing protein</fullName>
    </recommendedName>
</protein>
<dbReference type="AlphaFoldDB" id="G0QXG3"/>
<dbReference type="OMA" id="SHHQTFT"/>
<proteinExistence type="predicted"/>
<evidence type="ECO:0000313" key="2">
    <source>
        <dbReference type="EMBL" id="EGR30081.1"/>
    </source>
</evidence>
<feature type="non-terminal residue" evidence="2">
    <location>
        <position position="1"/>
    </location>
</feature>
<dbReference type="RefSeq" id="XP_004031317.1">
    <property type="nucleotide sequence ID" value="XM_004031269.1"/>
</dbReference>
<name>G0QXG3_ICHMU</name>
<evidence type="ECO:0000313" key="3">
    <source>
        <dbReference type="Proteomes" id="UP000008983"/>
    </source>
</evidence>
<feature type="domain" description="Cystatin" evidence="1">
    <location>
        <begin position="27"/>
        <end position="88"/>
    </location>
</feature>
<accession>G0QXG3</accession>
<dbReference type="eggNOG" id="ENOG502R2ZT">
    <property type="taxonomic scope" value="Eukaryota"/>
</dbReference>
<sequence length="98" mass="10990">QLKTKKKPLIKMMCGGHQDKEITQGDKDLVQHHLNDINQLLGKSYTGLQVNSVQQQVVAGTNYTFVLTTNEGNKIEVRVFKPLPHTNQPTSVTYAKDV</sequence>
<dbReference type="InterPro" id="IPR046350">
    <property type="entry name" value="Cystatin_sf"/>
</dbReference>
<reference evidence="2 3" key="1">
    <citation type="submission" date="2011-07" db="EMBL/GenBank/DDBJ databases">
        <authorList>
            <person name="Coyne R."/>
            <person name="Brami D."/>
            <person name="Johnson J."/>
            <person name="Hostetler J."/>
            <person name="Hannick L."/>
            <person name="Clark T."/>
            <person name="Cassidy-Hanley D."/>
            <person name="Inman J."/>
        </authorList>
    </citation>
    <scope>NUCLEOTIDE SEQUENCE [LARGE SCALE GENOMIC DNA]</scope>
    <source>
        <strain evidence="2 3">G5</strain>
    </source>
</reference>
<gene>
    <name evidence="2" type="ORF">IMG5_142740</name>
</gene>
<dbReference type="SUPFAM" id="SSF54403">
    <property type="entry name" value="Cystatin/monellin"/>
    <property type="match status" value="1"/>
</dbReference>